<proteinExistence type="predicted"/>
<keyword evidence="5" id="KW-1185">Reference proteome</keyword>
<dbReference type="Gene3D" id="1.25.40.1040">
    <property type="match status" value="1"/>
</dbReference>
<name>A0A8J8G7W6_9FLAO</name>
<dbReference type="RefSeq" id="WP_173778195.1">
    <property type="nucleotide sequence ID" value="NZ_JABSNO010000003.1"/>
</dbReference>
<keyword evidence="4" id="KW-0378">Hydrolase</keyword>
<feature type="chain" id="PRO_5035270725" evidence="3">
    <location>
        <begin position="19"/>
        <end position="455"/>
    </location>
</feature>
<accession>A0A8J8G7W6</accession>
<reference evidence="4" key="1">
    <citation type="submission" date="2020-05" db="EMBL/GenBank/DDBJ databases">
        <title>Genomic Encyclopedia of Type Strains, Phase IV (KMG-V): Genome sequencing to study the core and pangenomes of soil and plant-associated prokaryotes.</title>
        <authorList>
            <person name="Whitman W."/>
        </authorList>
    </citation>
    <scope>NUCLEOTIDE SEQUENCE</scope>
    <source>
        <strain evidence="4">16F</strain>
    </source>
</reference>
<feature type="signal peptide" evidence="3">
    <location>
        <begin position="1"/>
        <end position="18"/>
    </location>
</feature>
<evidence type="ECO:0000256" key="2">
    <source>
        <dbReference type="ARBA" id="ARBA00022803"/>
    </source>
</evidence>
<comment type="caution">
    <text evidence="4">The sequence shown here is derived from an EMBL/GenBank/DDBJ whole genome shotgun (WGS) entry which is preliminary data.</text>
</comment>
<evidence type="ECO:0000313" key="4">
    <source>
        <dbReference type="EMBL" id="NRS91572.1"/>
    </source>
</evidence>
<sequence>MKKIILSIAVLSATFAFAQEKEIKAANDAVSKKDIATAKTQIEAADAKLNGKLYLLEPEIQEQYLFSKGFILLQSGKSAEAAEMIGKISELGQNKIYTGKNSNKERVYYIGKADADASGVAGLKEETYQPKTLETIKQFVGPLLQKSNQEAVDAYNSKNYNVAGPKFKEVYNFMKSIGQENKQYLYNAALSYGLANDYSEANRLFTQLLNGGYDGVETTYTAKDKDGKVEPYSKAVWEQLKKNSTYSEFKTEKSKSIESDLYDAAVKIQIEGKLYDEALVTIDKGLQKFPKNSYLATQKGVVLFKTGKTSKFIASLKQTLAQNPNDSSNWFNLGVMQSNDATMLDDAKKSYAKAIEIDPKMKDAYRNLTYLEIGDDAKTIEEYGKMKKSGNMEEANKILKARRERFINAIPNAEKWYQADPTNVEIVSLLKNFYQTSGNDAKFKEFKEKENSMSK</sequence>
<dbReference type="SUPFAM" id="SSF48452">
    <property type="entry name" value="TPR-like"/>
    <property type="match status" value="1"/>
</dbReference>
<dbReference type="InterPro" id="IPR011990">
    <property type="entry name" value="TPR-like_helical_dom_sf"/>
</dbReference>
<keyword evidence="1" id="KW-0677">Repeat</keyword>
<dbReference type="GO" id="GO:0006508">
    <property type="term" value="P:proteolysis"/>
    <property type="evidence" value="ECO:0007669"/>
    <property type="project" value="UniProtKB-KW"/>
</dbReference>
<evidence type="ECO:0000256" key="1">
    <source>
        <dbReference type="ARBA" id="ARBA00022737"/>
    </source>
</evidence>
<dbReference type="GO" id="GO:0008233">
    <property type="term" value="F:peptidase activity"/>
    <property type="evidence" value="ECO:0007669"/>
    <property type="project" value="UniProtKB-KW"/>
</dbReference>
<gene>
    <name evidence="4" type="ORF">HNQ03_000639</name>
</gene>
<dbReference type="InterPro" id="IPR051685">
    <property type="entry name" value="Ycf3/AcsC/BcsC/TPR_MFPF"/>
</dbReference>
<dbReference type="PANTHER" id="PTHR44943">
    <property type="entry name" value="CELLULOSE SYNTHASE OPERON PROTEIN C"/>
    <property type="match status" value="1"/>
</dbReference>
<keyword evidence="4" id="KW-0645">Protease</keyword>
<dbReference type="EMBL" id="JABSNO010000003">
    <property type="protein sequence ID" value="NRS91572.1"/>
    <property type="molecule type" value="Genomic_DNA"/>
</dbReference>
<keyword evidence="2" id="KW-0802">TPR repeat</keyword>
<protein>
    <submittedName>
        <fullName evidence="4">Putative Zn-dependent protease</fullName>
    </submittedName>
</protein>
<dbReference type="Proteomes" id="UP000610746">
    <property type="component" value="Unassembled WGS sequence"/>
</dbReference>
<evidence type="ECO:0000313" key="5">
    <source>
        <dbReference type="Proteomes" id="UP000610746"/>
    </source>
</evidence>
<keyword evidence="3" id="KW-0732">Signal</keyword>
<dbReference type="AlphaFoldDB" id="A0A8J8G7W6"/>
<evidence type="ECO:0000256" key="3">
    <source>
        <dbReference type="SAM" id="SignalP"/>
    </source>
</evidence>
<dbReference type="PANTHER" id="PTHR44943:SF8">
    <property type="entry name" value="TPR REPEAT-CONTAINING PROTEIN MJ0263"/>
    <property type="match status" value="1"/>
</dbReference>
<organism evidence="4 5">
    <name type="scientific">Frigoriflavimonas asaccharolytica</name>
    <dbReference type="NCBI Taxonomy" id="2735899"/>
    <lineage>
        <taxon>Bacteria</taxon>
        <taxon>Pseudomonadati</taxon>
        <taxon>Bacteroidota</taxon>
        <taxon>Flavobacteriia</taxon>
        <taxon>Flavobacteriales</taxon>
        <taxon>Weeksellaceae</taxon>
        <taxon>Frigoriflavimonas</taxon>
    </lineage>
</organism>